<protein>
    <recommendedName>
        <fullName evidence="2">Ty3 transposon capsid-like protein domain-containing protein</fullName>
    </recommendedName>
</protein>
<feature type="compositionally biased region" description="Polar residues" evidence="1">
    <location>
        <begin position="209"/>
        <end position="220"/>
    </location>
</feature>
<feature type="domain" description="Ty3 transposon capsid-like protein" evidence="2">
    <location>
        <begin position="72"/>
        <end position="178"/>
    </location>
</feature>
<keyword evidence="4" id="KW-1185">Reference proteome</keyword>
<dbReference type="Proteomes" id="UP001187471">
    <property type="component" value="Unassembled WGS sequence"/>
</dbReference>
<accession>A0AA88UKZ5</accession>
<evidence type="ECO:0000259" key="2">
    <source>
        <dbReference type="Pfam" id="PF19259"/>
    </source>
</evidence>
<organism evidence="3 4">
    <name type="scientific">Escallonia rubra</name>
    <dbReference type="NCBI Taxonomy" id="112253"/>
    <lineage>
        <taxon>Eukaryota</taxon>
        <taxon>Viridiplantae</taxon>
        <taxon>Streptophyta</taxon>
        <taxon>Embryophyta</taxon>
        <taxon>Tracheophyta</taxon>
        <taxon>Spermatophyta</taxon>
        <taxon>Magnoliopsida</taxon>
        <taxon>eudicotyledons</taxon>
        <taxon>Gunneridae</taxon>
        <taxon>Pentapetalae</taxon>
        <taxon>asterids</taxon>
        <taxon>campanulids</taxon>
        <taxon>Escalloniales</taxon>
        <taxon>Escalloniaceae</taxon>
        <taxon>Escallonia</taxon>
    </lineage>
</organism>
<name>A0AA88UKZ5_9ASTE</name>
<dbReference type="Pfam" id="PF19259">
    <property type="entry name" value="Ty3_capsid"/>
    <property type="match status" value="1"/>
</dbReference>
<dbReference type="EMBL" id="JAVXUO010001789">
    <property type="protein sequence ID" value="KAK2979172.1"/>
    <property type="molecule type" value="Genomic_DNA"/>
</dbReference>
<feature type="compositionally biased region" description="Polar residues" evidence="1">
    <location>
        <begin position="42"/>
        <end position="60"/>
    </location>
</feature>
<proteinExistence type="predicted"/>
<dbReference type="AlphaFoldDB" id="A0AA88UKZ5"/>
<gene>
    <name evidence="3" type="ORF">RJ640_007472</name>
</gene>
<feature type="region of interest" description="Disordered" evidence="1">
    <location>
        <begin position="184"/>
        <end position="236"/>
    </location>
</feature>
<evidence type="ECO:0000256" key="1">
    <source>
        <dbReference type="SAM" id="MobiDB-lite"/>
    </source>
</evidence>
<evidence type="ECO:0000313" key="4">
    <source>
        <dbReference type="Proteomes" id="UP001187471"/>
    </source>
</evidence>
<feature type="compositionally biased region" description="Polar residues" evidence="1">
    <location>
        <begin position="23"/>
        <end position="34"/>
    </location>
</feature>
<sequence>MKFEILSTVTQINARLEALIKSKQQGEAGSSKGNVTPPPVGNHNSMALVSNQQNSGNSTHKPPKLSFTRVFWTKFVNDLYTRFSNVNKDTVIGDFNQLKQVNSVIEYYNQFEELRAQMVEEFGKMDEGYFVKSFIGGLKPEIRSQVEQFEVVGLSKAIHIARKEEVAIANLFLHTKSQTMNIHNPAKANTSSYSKHVPQSVSLPPLPTKPSTYNPSTHPTTKGLLPSPSNSQGKPPLPVKLLTHDEHQLKREQGLYHWCDAKFTPGHQKGEAKLNSKNVTSINAIPHTLGRTSSSRKEEEYGSSKLIHTVELFNVWIKP</sequence>
<dbReference type="InterPro" id="IPR045358">
    <property type="entry name" value="Ty3_capsid"/>
</dbReference>
<feature type="compositionally biased region" description="Polar residues" evidence="1">
    <location>
        <begin position="184"/>
        <end position="202"/>
    </location>
</feature>
<evidence type="ECO:0000313" key="3">
    <source>
        <dbReference type="EMBL" id="KAK2979172.1"/>
    </source>
</evidence>
<reference evidence="3" key="1">
    <citation type="submission" date="2022-12" db="EMBL/GenBank/DDBJ databases">
        <title>Draft genome assemblies for two species of Escallonia (Escalloniales).</title>
        <authorList>
            <person name="Chanderbali A."/>
            <person name="Dervinis C."/>
            <person name="Anghel I."/>
            <person name="Soltis D."/>
            <person name="Soltis P."/>
            <person name="Zapata F."/>
        </authorList>
    </citation>
    <scope>NUCLEOTIDE SEQUENCE</scope>
    <source>
        <strain evidence="3">UCBG92.1500</strain>
        <tissue evidence="3">Leaf</tissue>
    </source>
</reference>
<comment type="caution">
    <text evidence="3">The sequence shown here is derived from an EMBL/GenBank/DDBJ whole genome shotgun (WGS) entry which is preliminary data.</text>
</comment>
<feature type="region of interest" description="Disordered" evidence="1">
    <location>
        <begin position="23"/>
        <end position="62"/>
    </location>
</feature>